<dbReference type="GO" id="GO:0005886">
    <property type="term" value="C:plasma membrane"/>
    <property type="evidence" value="ECO:0007669"/>
    <property type="project" value="UniProtKB-SubCell"/>
</dbReference>
<evidence type="ECO:0000256" key="10">
    <source>
        <dbReference type="HAMAP-Rule" id="MF_00815"/>
    </source>
</evidence>
<dbReference type="InterPro" id="IPR000131">
    <property type="entry name" value="ATP_synth_F1_gsu"/>
</dbReference>
<comment type="function">
    <text evidence="1 10">Produces ATP from ADP in the presence of a proton gradient across the membrane. The gamma chain is believed to be important in regulating ATPase activity and the flow of protons through the CF(0) complex.</text>
</comment>
<evidence type="ECO:0000256" key="3">
    <source>
        <dbReference type="ARBA" id="ARBA00007681"/>
    </source>
</evidence>
<dbReference type="GO" id="GO:0005524">
    <property type="term" value="F:ATP binding"/>
    <property type="evidence" value="ECO:0007669"/>
    <property type="project" value="UniProtKB-UniRule"/>
</dbReference>
<keyword evidence="6 10" id="KW-0406">Ion transport</keyword>
<comment type="similarity">
    <text evidence="3 10">Belongs to the ATPase gamma chain family.</text>
</comment>
<dbReference type="GO" id="GO:0046933">
    <property type="term" value="F:proton-transporting ATP synthase activity, rotational mechanism"/>
    <property type="evidence" value="ECO:0007669"/>
    <property type="project" value="UniProtKB-UniRule"/>
</dbReference>
<evidence type="ECO:0000256" key="1">
    <source>
        <dbReference type="ARBA" id="ARBA00003456"/>
    </source>
</evidence>
<sequence length="297" mass="33643">MANLKEVKNRISSVQSTQQITKAMKMVAASKLRRAQERIEKIRPYADKLTSILENVSSGNKEMTESIAYAQQRQVDRVLLVVVTSDRGLCGAFNNNALKMFTQTVEENYKRQHEAGFLWVLPVGRKALEFVKRRGYQVISDYSELFHDLTFDTAAPAAELAMDGFVSGKYDKVEIIYNSFRNVAMQILKRETFLPIKPAEVAEQAQELETDYIYEPSKEFIVEELIPKSLKIQFYKAILDSNASEHGARMTAMEQATDNAGELIKQLQLTYNRTRQAAITNEILEIVAGAEALRASK</sequence>
<comment type="subunit">
    <text evidence="10">F-type ATPases have 2 components, CF(1) - the catalytic core - and CF(0) - the membrane proton channel. CF(1) has five subunits: alpha(3), beta(3), gamma(1), delta(1), epsilon(1). CF(0) has three main subunits: a, b and c.</text>
</comment>
<evidence type="ECO:0000313" key="11">
    <source>
        <dbReference type="EMBL" id="BDD08403.1"/>
    </source>
</evidence>
<dbReference type="AlphaFoldDB" id="A0AAU9CK80"/>
<dbReference type="InterPro" id="IPR035968">
    <property type="entry name" value="ATP_synth_F1_ATPase_gsu"/>
</dbReference>
<evidence type="ECO:0000256" key="4">
    <source>
        <dbReference type="ARBA" id="ARBA00022448"/>
    </source>
</evidence>
<organism evidence="11 12">
    <name type="scientific">Fulvitalea axinellae</name>
    <dbReference type="NCBI Taxonomy" id="1182444"/>
    <lineage>
        <taxon>Bacteria</taxon>
        <taxon>Pseudomonadati</taxon>
        <taxon>Bacteroidota</taxon>
        <taxon>Cytophagia</taxon>
        <taxon>Cytophagales</taxon>
        <taxon>Persicobacteraceae</taxon>
        <taxon>Fulvitalea</taxon>
    </lineage>
</organism>
<protein>
    <recommendedName>
        <fullName evidence="10">ATP synthase gamma chain</fullName>
    </recommendedName>
    <alternativeName>
        <fullName evidence="10">ATP synthase F1 sector gamma subunit</fullName>
    </alternativeName>
    <alternativeName>
        <fullName evidence="10">F-ATPase gamma subunit</fullName>
    </alternativeName>
</protein>
<keyword evidence="8 10" id="KW-0139">CF(1)</keyword>
<dbReference type="InterPro" id="IPR023632">
    <property type="entry name" value="ATP_synth_F1_gsu_CS"/>
</dbReference>
<dbReference type="PROSITE" id="PS00153">
    <property type="entry name" value="ATPASE_GAMMA"/>
    <property type="match status" value="1"/>
</dbReference>
<dbReference type="SUPFAM" id="SSF52943">
    <property type="entry name" value="ATP synthase (F1-ATPase), gamma subunit"/>
    <property type="match status" value="1"/>
</dbReference>
<dbReference type="GO" id="GO:0045259">
    <property type="term" value="C:proton-transporting ATP synthase complex"/>
    <property type="evidence" value="ECO:0007669"/>
    <property type="project" value="UniProtKB-KW"/>
</dbReference>
<name>A0AAU9CK80_9BACT</name>
<dbReference type="PANTHER" id="PTHR11693">
    <property type="entry name" value="ATP SYNTHASE GAMMA CHAIN"/>
    <property type="match status" value="1"/>
</dbReference>
<dbReference type="Proteomes" id="UP001348817">
    <property type="component" value="Chromosome"/>
</dbReference>
<evidence type="ECO:0000256" key="8">
    <source>
        <dbReference type="ARBA" id="ARBA00023196"/>
    </source>
</evidence>
<dbReference type="Gene3D" id="1.10.287.80">
    <property type="entry name" value="ATP synthase, gamma subunit, helix hairpin domain"/>
    <property type="match status" value="1"/>
</dbReference>
<dbReference type="GO" id="GO:0042777">
    <property type="term" value="P:proton motive force-driven plasma membrane ATP synthesis"/>
    <property type="evidence" value="ECO:0007669"/>
    <property type="project" value="UniProtKB-UniRule"/>
</dbReference>
<comment type="subcellular location">
    <subcellularLocation>
        <location evidence="10">Cell membrane</location>
        <topology evidence="10">Peripheral membrane protein</topology>
    </subcellularLocation>
    <subcellularLocation>
        <location evidence="2">Membrane</location>
        <topology evidence="2">Peripheral membrane protein</topology>
    </subcellularLocation>
</comment>
<evidence type="ECO:0000256" key="6">
    <source>
        <dbReference type="ARBA" id="ARBA00023065"/>
    </source>
</evidence>
<dbReference type="PANTHER" id="PTHR11693:SF22">
    <property type="entry name" value="ATP SYNTHASE SUBUNIT GAMMA, MITOCHONDRIAL"/>
    <property type="match status" value="1"/>
</dbReference>
<evidence type="ECO:0000256" key="2">
    <source>
        <dbReference type="ARBA" id="ARBA00004170"/>
    </source>
</evidence>
<dbReference type="Pfam" id="PF00231">
    <property type="entry name" value="ATP-synt"/>
    <property type="match status" value="1"/>
</dbReference>
<evidence type="ECO:0000313" key="12">
    <source>
        <dbReference type="Proteomes" id="UP001348817"/>
    </source>
</evidence>
<proteinExistence type="inferred from homology"/>
<dbReference type="RefSeq" id="WP_338393665.1">
    <property type="nucleotide sequence ID" value="NZ_AP025314.1"/>
</dbReference>
<keyword evidence="9 10" id="KW-0066">ATP synthesis</keyword>
<dbReference type="NCBIfam" id="TIGR01146">
    <property type="entry name" value="ATPsyn_F1gamma"/>
    <property type="match status" value="1"/>
</dbReference>
<dbReference type="HAMAP" id="MF_00815">
    <property type="entry name" value="ATP_synth_gamma_bact"/>
    <property type="match status" value="1"/>
</dbReference>
<reference evidence="11 12" key="1">
    <citation type="submission" date="2021-12" db="EMBL/GenBank/DDBJ databases">
        <title>Genome sequencing of bacteria with rrn-lacking chromosome and rrn-plasmid.</title>
        <authorList>
            <person name="Anda M."/>
            <person name="Iwasaki W."/>
        </authorList>
    </citation>
    <scope>NUCLEOTIDE SEQUENCE [LARGE SCALE GENOMIC DNA]</scope>
    <source>
        <strain evidence="11 12">DSM 100852</strain>
    </source>
</reference>
<evidence type="ECO:0000256" key="9">
    <source>
        <dbReference type="ARBA" id="ARBA00023310"/>
    </source>
</evidence>
<keyword evidence="10" id="KW-1003">Cell membrane</keyword>
<keyword evidence="12" id="KW-1185">Reference proteome</keyword>
<dbReference type="EMBL" id="AP025314">
    <property type="protein sequence ID" value="BDD08403.1"/>
    <property type="molecule type" value="Genomic_DNA"/>
</dbReference>
<keyword evidence="4 10" id="KW-0813">Transport</keyword>
<gene>
    <name evidence="10 11" type="primary">atpG</name>
    <name evidence="11" type="ORF">FUAX_08350</name>
</gene>
<evidence type="ECO:0000256" key="5">
    <source>
        <dbReference type="ARBA" id="ARBA00022781"/>
    </source>
</evidence>
<dbReference type="Gene3D" id="3.40.1380.10">
    <property type="match status" value="1"/>
</dbReference>
<evidence type="ECO:0000256" key="7">
    <source>
        <dbReference type="ARBA" id="ARBA00023136"/>
    </source>
</evidence>
<dbReference type="KEGG" id="fax:FUAX_08350"/>
<keyword evidence="5 10" id="KW-0375">Hydrogen ion transport</keyword>
<dbReference type="FunFam" id="1.10.287.80:FF:000001">
    <property type="entry name" value="ATP synthase gamma chain"/>
    <property type="match status" value="1"/>
</dbReference>
<keyword evidence="7 10" id="KW-0472">Membrane</keyword>
<dbReference type="CDD" id="cd12151">
    <property type="entry name" value="F1-ATPase_gamma"/>
    <property type="match status" value="1"/>
</dbReference>
<accession>A0AAU9CK80</accession>
<dbReference type="PRINTS" id="PR00126">
    <property type="entry name" value="ATPASEGAMMA"/>
</dbReference>